<comment type="caution">
    <text evidence="1">The sequence shown here is derived from an EMBL/GenBank/DDBJ whole genome shotgun (WGS) entry which is preliminary data.</text>
</comment>
<evidence type="ECO:0000313" key="1">
    <source>
        <dbReference type="EMBL" id="TPP53095.1"/>
    </source>
</evidence>
<proteinExistence type="predicted"/>
<dbReference type="EMBL" id="RHLD01000037">
    <property type="protein sequence ID" value="TPP53095.1"/>
    <property type="molecule type" value="Genomic_DNA"/>
</dbReference>
<protein>
    <submittedName>
        <fullName evidence="1">Uncharacterized protein</fullName>
    </submittedName>
</protein>
<reference evidence="2" key="1">
    <citation type="submission" date="2019-02" db="EMBL/GenBank/DDBJ databases">
        <title>FDA dAtabase for Regulatory Grade micrObial Sequences (FDA-ARGOS): Supporting development and validation of Infectious Disease Dx tests.</title>
        <authorList>
            <person name="Duncan R."/>
            <person name="Fisher C."/>
            <person name="Tallon L."/>
            <person name="Sadzewicz L."/>
            <person name="Sengamalay N."/>
            <person name="Ott S."/>
            <person name="Godinez A."/>
            <person name="Nagaraj S."/>
            <person name="Vavikolanu K."/>
            <person name="Vyas G."/>
            <person name="Nadendla S."/>
            <person name="Aluvathingal J."/>
            <person name="Sichtig H."/>
        </authorList>
    </citation>
    <scope>NUCLEOTIDE SEQUENCE [LARGE SCALE GENOMIC DNA]</scope>
    <source>
        <strain evidence="2">FDAARGOS_360</strain>
    </source>
</reference>
<name>A0A504XYX2_LEIDO</name>
<dbReference type="Proteomes" id="UP000318821">
    <property type="component" value="Unassembled WGS sequence"/>
</dbReference>
<dbReference type="AlphaFoldDB" id="A0A504XYX2"/>
<accession>A0A504XYX2</accession>
<gene>
    <name evidence="1" type="ORF">CGC20_29955</name>
</gene>
<evidence type="ECO:0000313" key="2">
    <source>
        <dbReference type="Proteomes" id="UP000318821"/>
    </source>
</evidence>
<organism evidence="1 2">
    <name type="scientific">Leishmania donovani</name>
    <dbReference type="NCBI Taxonomy" id="5661"/>
    <lineage>
        <taxon>Eukaryota</taxon>
        <taxon>Discoba</taxon>
        <taxon>Euglenozoa</taxon>
        <taxon>Kinetoplastea</taxon>
        <taxon>Metakinetoplastina</taxon>
        <taxon>Trypanosomatida</taxon>
        <taxon>Trypanosomatidae</taxon>
        <taxon>Leishmaniinae</taxon>
        <taxon>Leishmania</taxon>
    </lineage>
</organism>
<sequence length="127" mass="14044">MPKCRTLVRLRGSDGRRESNHEGSLSPLLPRKLLANTSAMFGTPLMLQKGIIAPFAVEKTAHRLTRELFNGGLSPMPPERDEVYDPIVAQRGVAEGRAVALIRRPSTGERVPTTVTKFTYHVTVKHS</sequence>